<dbReference type="AlphaFoldDB" id="A0A3S5AZ10"/>
<dbReference type="EMBL" id="CAAALY010268266">
    <property type="protein sequence ID" value="VEL41181.1"/>
    <property type="molecule type" value="Genomic_DNA"/>
</dbReference>
<comment type="caution">
    <text evidence="2">The sequence shown here is derived from an EMBL/GenBank/DDBJ whole genome shotgun (WGS) entry which is preliminary data.</text>
</comment>
<reference evidence="2" key="1">
    <citation type="submission" date="2018-11" db="EMBL/GenBank/DDBJ databases">
        <authorList>
            <consortium name="Pathogen Informatics"/>
        </authorList>
    </citation>
    <scope>NUCLEOTIDE SEQUENCE</scope>
</reference>
<keyword evidence="3" id="KW-1185">Reference proteome</keyword>
<dbReference type="Proteomes" id="UP000784294">
    <property type="component" value="Unassembled WGS sequence"/>
</dbReference>
<feature type="region of interest" description="Disordered" evidence="1">
    <location>
        <begin position="1"/>
        <end position="38"/>
    </location>
</feature>
<gene>
    <name evidence="2" type="ORF">PXEA_LOCUS34621</name>
</gene>
<feature type="region of interest" description="Disordered" evidence="1">
    <location>
        <begin position="192"/>
        <end position="216"/>
    </location>
</feature>
<sequence length="216" mass="23302">MGNRLNDPIKKMSSFVSSPRTSPSLVTSGGGYQTGQSRRNRAKLGWSKLVSVYESEIVGLQPPASDVTQAGLKSVCKTQALPSSCDYPRPRGSGMGETRASSLTIPVHWTQPIAARLTVFWQSSSLFARSTLPPSPPLQPCIPVGTLTALPRSDQPWFYSTCTTQPRHYPSPWVYPSTGACLFGVSTNGHKKTNPARTGQHGKVSLDRPTRGCTGK</sequence>
<feature type="compositionally biased region" description="Low complexity" evidence="1">
    <location>
        <begin position="13"/>
        <end position="24"/>
    </location>
</feature>
<evidence type="ECO:0000256" key="1">
    <source>
        <dbReference type="SAM" id="MobiDB-lite"/>
    </source>
</evidence>
<protein>
    <submittedName>
        <fullName evidence="2">Uncharacterized protein</fullName>
    </submittedName>
</protein>
<organism evidence="2 3">
    <name type="scientific">Protopolystoma xenopodis</name>
    <dbReference type="NCBI Taxonomy" id="117903"/>
    <lineage>
        <taxon>Eukaryota</taxon>
        <taxon>Metazoa</taxon>
        <taxon>Spiralia</taxon>
        <taxon>Lophotrochozoa</taxon>
        <taxon>Platyhelminthes</taxon>
        <taxon>Monogenea</taxon>
        <taxon>Polyopisthocotylea</taxon>
        <taxon>Polystomatidea</taxon>
        <taxon>Polystomatidae</taxon>
        <taxon>Protopolystoma</taxon>
    </lineage>
</organism>
<proteinExistence type="predicted"/>
<evidence type="ECO:0000313" key="2">
    <source>
        <dbReference type="EMBL" id="VEL41181.1"/>
    </source>
</evidence>
<name>A0A3S5AZ10_9PLAT</name>
<accession>A0A3S5AZ10</accession>
<evidence type="ECO:0000313" key="3">
    <source>
        <dbReference type="Proteomes" id="UP000784294"/>
    </source>
</evidence>